<accession>H6LF94</accession>
<evidence type="ECO:0000256" key="3">
    <source>
        <dbReference type="ARBA" id="ARBA00022729"/>
    </source>
</evidence>
<dbReference type="SUPFAM" id="SSF53850">
    <property type="entry name" value="Periplasmic binding protein-like II"/>
    <property type="match status" value="1"/>
</dbReference>
<dbReference type="eggNOG" id="COG0687">
    <property type="taxonomic scope" value="Bacteria"/>
</dbReference>
<dbReference type="PANTHER" id="PTHR30222">
    <property type="entry name" value="SPERMIDINE/PUTRESCINE-BINDING PERIPLASMIC PROTEIN"/>
    <property type="match status" value="1"/>
</dbReference>
<sequence length="348" mass="38928">MKKILLTLSLLCLPFLAGGCSSDNRAELTVYNWGDYMDPAVIAQFEDEYNCRVNYETFTSNEDMYVKVKNSSDTYDVLVPSDYMIERLIKEDMLQPISKDNIPNLANIDASSMNLAFDPGNQYSVPYFYGVLGIVYNTDQVTDPVDSWNILWNDKYASKILMYDSIRDSMGASLKRLGFSMNETNETNINAARDALIAQKPLVMAYVTDNVKSLMASGDAAMAVVYSGDAAIIMSQNNSVNLNFAVPKEGSNAFYDNFVIPKNAKNPELAEQFINFMLTPEIAAKNIEYVGYSSPNSPALALLDSSWSDNTGFNVSKEDLARCEIFKDLPNNVMEIYNRAWTEINVSK</sequence>
<dbReference type="GO" id="GO:0015846">
    <property type="term" value="P:polyamine transport"/>
    <property type="evidence" value="ECO:0007669"/>
    <property type="project" value="InterPro"/>
</dbReference>
<dbReference type="CDD" id="cd13590">
    <property type="entry name" value="PBP2_PotD_PotF_like"/>
    <property type="match status" value="1"/>
</dbReference>
<dbReference type="Gene3D" id="3.40.190.10">
    <property type="entry name" value="Periplasmic binding protein-like II"/>
    <property type="match status" value="2"/>
</dbReference>
<feature type="binding site" evidence="5">
    <location>
        <position position="83"/>
    </location>
    <ligand>
        <name>spermidine</name>
        <dbReference type="ChEBI" id="CHEBI:57834"/>
    </ligand>
</feature>
<dbReference type="GO" id="GO:0042597">
    <property type="term" value="C:periplasmic space"/>
    <property type="evidence" value="ECO:0007669"/>
    <property type="project" value="UniProtKB-SubCell"/>
</dbReference>
<dbReference type="PIRSF" id="PIRSF019574">
    <property type="entry name" value="Periplasmic_polyamine_BP"/>
    <property type="match status" value="1"/>
</dbReference>
<dbReference type="EMBL" id="CP002987">
    <property type="protein sequence ID" value="AFA48194.1"/>
    <property type="molecule type" value="Genomic_DNA"/>
</dbReference>
<keyword evidence="4" id="KW-0574">Periplasm</keyword>
<dbReference type="AlphaFoldDB" id="H6LF94"/>
<organism evidence="7 8">
    <name type="scientific">Acetobacterium woodii (strain ATCC 29683 / DSM 1030 / JCM 2381 / KCTC 1655 / WB1)</name>
    <dbReference type="NCBI Taxonomy" id="931626"/>
    <lineage>
        <taxon>Bacteria</taxon>
        <taxon>Bacillati</taxon>
        <taxon>Bacillota</taxon>
        <taxon>Clostridia</taxon>
        <taxon>Eubacteriales</taxon>
        <taxon>Eubacteriaceae</taxon>
        <taxon>Acetobacterium</taxon>
    </lineage>
</organism>
<dbReference type="PRINTS" id="PR00909">
    <property type="entry name" value="SPERMDNBNDNG"/>
</dbReference>
<dbReference type="PROSITE" id="PS51257">
    <property type="entry name" value="PROKAR_LIPOPROTEIN"/>
    <property type="match status" value="1"/>
</dbReference>
<comment type="subcellular location">
    <subcellularLocation>
        <location evidence="1">Periplasm</location>
    </subcellularLocation>
</comment>
<gene>
    <name evidence="7" type="primary">potD</name>
    <name evidence="7" type="ordered locus">Awo_c14100</name>
</gene>
<feature type="chain" id="PRO_5039557554" evidence="6">
    <location>
        <begin position="18"/>
        <end position="348"/>
    </location>
</feature>
<dbReference type="InterPro" id="IPR001188">
    <property type="entry name" value="Sperm_putr-bd"/>
</dbReference>
<keyword evidence="2" id="KW-0813">Transport</keyword>
<feature type="signal peptide" evidence="6">
    <location>
        <begin position="1"/>
        <end position="17"/>
    </location>
</feature>
<protein>
    <submittedName>
        <fullName evidence="7">Spermidine/putrescine ABC transport system binding protein PotD</fullName>
    </submittedName>
</protein>
<name>H6LF94_ACEWD</name>
<keyword evidence="3 6" id="KW-0732">Signal</keyword>
<evidence type="ECO:0000256" key="5">
    <source>
        <dbReference type="PIRSR" id="PIRSR019574-1"/>
    </source>
</evidence>
<dbReference type="Pfam" id="PF13416">
    <property type="entry name" value="SBP_bac_8"/>
    <property type="match status" value="1"/>
</dbReference>
<evidence type="ECO:0000256" key="6">
    <source>
        <dbReference type="SAM" id="SignalP"/>
    </source>
</evidence>
<evidence type="ECO:0000313" key="8">
    <source>
        <dbReference type="Proteomes" id="UP000007177"/>
    </source>
</evidence>
<dbReference type="STRING" id="931626.Awo_c14100"/>
<evidence type="ECO:0000256" key="4">
    <source>
        <dbReference type="ARBA" id="ARBA00022764"/>
    </source>
</evidence>
<dbReference type="OrthoDB" id="9769319at2"/>
<reference evidence="8" key="1">
    <citation type="submission" date="2011-07" db="EMBL/GenBank/DDBJ databases">
        <title>Complete genome sequence of Acetobacterium woodii.</title>
        <authorList>
            <person name="Poehlein A."/>
            <person name="Schmidt S."/>
            <person name="Kaster A.-K."/>
            <person name="Goenrich M."/>
            <person name="Vollmers J."/>
            <person name="Thuermer A."/>
            <person name="Gottschalk G."/>
            <person name="Thauer R.K."/>
            <person name="Daniel R."/>
            <person name="Mueller V."/>
        </authorList>
    </citation>
    <scope>NUCLEOTIDE SEQUENCE [LARGE SCALE GENOMIC DNA]</scope>
    <source>
        <strain evidence="8">ATCC 29683 / DSM 1030 / JCM 2381 / KCTC 1655 / WB1</strain>
    </source>
</reference>
<dbReference type="Proteomes" id="UP000007177">
    <property type="component" value="Chromosome"/>
</dbReference>
<dbReference type="PANTHER" id="PTHR30222:SF17">
    <property type="entry name" value="SPERMIDINE_PUTRESCINE-BINDING PERIPLASMIC PROTEIN"/>
    <property type="match status" value="1"/>
</dbReference>
<proteinExistence type="predicted"/>
<dbReference type="InterPro" id="IPR006059">
    <property type="entry name" value="SBP"/>
</dbReference>
<reference evidence="7 8" key="2">
    <citation type="journal article" date="2012" name="PLoS ONE">
        <title>An ancient pathway combining carbon dioxide fixation with the generation and utilization of a sodium ion gradient for ATP synthesis.</title>
        <authorList>
            <person name="Poehlein A."/>
            <person name="Schmidt S."/>
            <person name="Kaster A.K."/>
            <person name="Goenrich M."/>
            <person name="Vollmers J."/>
            <person name="Thurmer A."/>
            <person name="Bertsch J."/>
            <person name="Schuchmann K."/>
            <person name="Voigt B."/>
            <person name="Hecker M."/>
            <person name="Daniel R."/>
            <person name="Thauer R.K."/>
            <person name="Gottschalk G."/>
            <person name="Muller V."/>
        </authorList>
    </citation>
    <scope>NUCLEOTIDE SEQUENCE [LARGE SCALE GENOMIC DNA]</scope>
    <source>
        <strain evidence="8">ATCC 29683 / DSM 1030 / JCM 2381 / KCTC 1655 / WB1</strain>
    </source>
</reference>
<evidence type="ECO:0000256" key="2">
    <source>
        <dbReference type="ARBA" id="ARBA00022448"/>
    </source>
</evidence>
<evidence type="ECO:0000256" key="1">
    <source>
        <dbReference type="ARBA" id="ARBA00004418"/>
    </source>
</evidence>
<evidence type="ECO:0000313" key="7">
    <source>
        <dbReference type="EMBL" id="AFA48194.1"/>
    </source>
</evidence>
<dbReference type="HOGENOM" id="CLU_026974_1_3_9"/>
<dbReference type="KEGG" id="awo:Awo_c14100"/>
<dbReference type="GO" id="GO:0019808">
    <property type="term" value="F:polyamine binding"/>
    <property type="evidence" value="ECO:0007669"/>
    <property type="project" value="InterPro"/>
</dbReference>
<keyword evidence="8" id="KW-1185">Reference proteome</keyword>